<evidence type="ECO:0000313" key="1">
    <source>
        <dbReference type="EMBL" id="KIK77691.1"/>
    </source>
</evidence>
<keyword evidence="2" id="KW-1185">Reference proteome</keyword>
<dbReference type="Proteomes" id="UP000054538">
    <property type="component" value="Unassembled WGS sequence"/>
</dbReference>
<protein>
    <submittedName>
        <fullName evidence="1">Uncharacterized protein</fullName>
    </submittedName>
</protein>
<sequence>SWFCTYSKLILPHAVAFGNGSNKNLVLFSTISGRKYEIILTNFLLILEFHISLISINCLSTPGLSTIFLARSSIYYVQR</sequence>
<dbReference type="InParanoid" id="A0A0D0D2B7"/>
<feature type="non-terminal residue" evidence="1">
    <location>
        <position position="1"/>
    </location>
</feature>
<evidence type="ECO:0000313" key="2">
    <source>
        <dbReference type="Proteomes" id="UP000054538"/>
    </source>
</evidence>
<organism evidence="1 2">
    <name type="scientific">Paxillus rubicundulus Ve08.2h10</name>
    <dbReference type="NCBI Taxonomy" id="930991"/>
    <lineage>
        <taxon>Eukaryota</taxon>
        <taxon>Fungi</taxon>
        <taxon>Dikarya</taxon>
        <taxon>Basidiomycota</taxon>
        <taxon>Agaricomycotina</taxon>
        <taxon>Agaricomycetes</taxon>
        <taxon>Agaricomycetidae</taxon>
        <taxon>Boletales</taxon>
        <taxon>Paxilineae</taxon>
        <taxon>Paxillaceae</taxon>
        <taxon>Paxillus</taxon>
    </lineage>
</organism>
<gene>
    <name evidence="1" type="ORF">PAXRUDRAFT_108221</name>
</gene>
<dbReference type="HOGENOM" id="CLU_183423_0_0_1"/>
<feature type="non-terminal residue" evidence="1">
    <location>
        <position position="79"/>
    </location>
</feature>
<name>A0A0D0D2B7_9AGAM</name>
<proteinExistence type="predicted"/>
<accession>A0A0D0D2B7</accession>
<dbReference type="AlphaFoldDB" id="A0A0D0D2B7"/>
<reference evidence="2" key="2">
    <citation type="submission" date="2015-01" db="EMBL/GenBank/DDBJ databases">
        <title>Evolutionary Origins and Diversification of the Mycorrhizal Mutualists.</title>
        <authorList>
            <consortium name="DOE Joint Genome Institute"/>
            <consortium name="Mycorrhizal Genomics Consortium"/>
            <person name="Kohler A."/>
            <person name="Kuo A."/>
            <person name="Nagy L.G."/>
            <person name="Floudas D."/>
            <person name="Copeland A."/>
            <person name="Barry K.W."/>
            <person name="Cichocki N."/>
            <person name="Veneault-Fourrey C."/>
            <person name="LaButti K."/>
            <person name="Lindquist E.A."/>
            <person name="Lipzen A."/>
            <person name="Lundell T."/>
            <person name="Morin E."/>
            <person name="Murat C."/>
            <person name="Riley R."/>
            <person name="Ohm R."/>
            <person name="Sun H."/>
            <person name="Tunlid A."/>
            <person name="Henrissat B."/>
            <person name="Grigoriev I.V."/>
            <person name="Hibbett D.S."/>
            <person name="Martin F."/>
        </authorList>
    </citation>
    <scope>NUCLEOTIDE SEQUENCE [LARGE SCALE GENOMIC DNA]</scope>
    <source>
        <strain evidence="2">Ve08.2h10</strain>
    </source>
</reference>
<dbReference type="EMBL" id="KN826877">
    <property type="protein sequence ID" value="KIK77691.1"/>
    <property type="molecule type" value="Genomic_DNA"/>
</dbReference>
<dbReference type="OrthoDB" id="2928884at2759"/>
<reference evidence="1 2" key="1">
    <citation type="submission" date="2014-04" db="EMBL/GenBank/DDBJ databases">
        <authorList>
            <consortium name="DOE Joint Genome Institute"/>
            <person name="Kuo A."/>
            <person name="Kohler A."/>
            <person name="Jargeat P."/>
            <person name="Nagy L.G."/>
            <person name="Floudas D."/>
            <person name="Copeland A."/>
            <person name="Barry K.W."/>
            <person name="Cichocki N."/>
            <person name="Veneault-Fourrey C."/>
            <person name="LaButti K."/>
            <person name="Lindquist E.A."/>
            <person name="Lipzen A."/>
            <person name="Lundell T."/>
            <person name="Morin E."/>
            <person name="Murat C."/>
            <person name="Sun H."/>
            <person name="Tunlid A."/>
            <person name="Henrissat B."/>
            <person name="Grigoriev I.V."/>
            <person name="Hibbett D.S."/>
            <person name="Martin F."/>
            <person name="Nordberg H.P."/>
            <person name="Cantor M.N."/>
            <person name="Hua S.X."/>
        </authorList>
    </citation>
    <scope>NUCLEOTIDE SEQUENCE [LARGE SCALE GENOMIC DNA]</scope>
    <source>
        <strain evidence="1 2">Ve08.2h10</strain>
    </source>
</reference>